<reference evidence="3" key="1">
    <citation type="submission" date="2017-09" db="EMBL/GenBank/DDBJ databases">
        <title>Metaegenomics of thermophilic ammonia-oxidizing enrichment culture.</title>
        <authorList>
            <person name="Kato S."/>
            <person name="Suzuki K."/>
        </authorList>
    </citation>
    <scope>NUCLEOTIDE SEQUENCE [LARGE SCALE GENOMIC DNA]</scope>
</reference>
<evidence type="ECO:0000313" key="3">
    <source>
        <dbReference type="Proteomes" id="UP000236642"/>
    </source>
</evidence>
<dbReference type="EMBL" id="BEHY01000053">
    <property type="protein sequence ID" value="GBD09616.1"/>
    <property type="molecule type" value="Genomic_DNA"/>
</dbReference>
<proteinExistence type="predicted"/>
<evidence type="ECO:0000313" key="2">
    <source>
        <dbReference type="EMBL" id="GBD09616.1"/>
    </source>
</evidence>
<gene>
    <name evidence="2" type="ORF">HRbin22_01873</name>
</gene>
<feature type="compositionally biased region" description="Gly residues" evidence="1">
    <location>
        <begin position="1"/>
        <end position="11"/>
    </location>
</feature>
<organism evidence="2 3">
    <name type="scientific">Candidatus Thermoflexus japonica</name>
    <dbReference type="NCBI Taxonomy" id="2035417"/>
    <lineage>
        <taxon>Bacteria</taxon>
        <taxon>Bacillati</taxon>
        <taxon>Chloroflexota</taxon>
        <taxon>Thermoflexia</taxon>
        <taxon>Thermoflexales</taxon>
        <taxon>Thermoflexaceae</taxon>
        <taxon>Thermoflexus</taxon>
    </lineage>
</organism>
<protein>
    <submittedName>
        <fullName evidence="2">Uncharacterized protein</fullName>
    </submittedName>
</protein>
<sequence>MDFLNGKGGGRPPSPFGKRALPPGLTVTQPDNEPADLLLTDRFSGC</sequence>
<dbReference type="Proteomes" id="UP000236642">
    <property type="component" value="Unassembled WGS sequence"/>
</dbReference>
<dbReference type="AlphaFoldDB" id="A0A2H5Y842"/>
<accession>A0A2H5Y842</accession>
<name>A0A2H5Y842_9CHLR</name>
<comment type="caution">
    <text evidence="2">The sequence shown here is derived from an EMBL/GenBank/DDBJ whole genome shotgun (WGS) entry which is preliminary data.</text>
</comment>
<feature type="region of interest" description="Disordered" evidence="1">
    <location>
        <begin position="1"/>
        <end position="46"/>
    </location>
</feature>
<evidence type="ECO:0000256" key="1">
    <source>
        <dbReference type="SAM" id="MobiDB-lite"/>
    </source>
</evidence>